<dbReference type="SUPFAM" id="SSF52743">
    <property type="entry name" value="Subtilisin-like"/>
    <property type="match status" value="1"/>
</dbReference>
<evidence type="ECO:0000256" key="3">
    <source>
        <dbReference type="ARBA" id="ARBA00022723"/>
    </source>
</evidence>
<dbReference type="Proteomes" id="UP000000292">
    <property type="component" value="Chromosome"/>
</dbReference>
<dbReference type="GO" id="GO:0006508">
    <property type="term" value="P:proteolysis"/>
    <property type="evidence" value="ECO:0007669"/>
    <property type="project" value="UniProtKB-KW"/>
</dbReference>
<dbReference type="InterPro" id="IPR000209">
    <property type="entry name" value="Peptidase_S8/S53_dom"/>
</dbReference>
<evidence type="ECO:0000256" key="2">
    <source>
        <dbReference type="ARBA" id="ARBA00022670"/>
    </source>
</evidence>
<organism evidence="9 10">
    <name type="scientific">Alicyclobacillus acidocaldarius (strain Tc-4-1)</name>
    <name type="common">Bacillus acidocaldarius</name>
    <dbReference type="NCBI Taxonomy" id="1048834"/>
    <lineage>
        <taxon>Bacteria</taxon>
        <taxon>Bacillati</taxon>
        <taxon>Bacillota</taxon>
        <taxon>Bacilli</taxon>
        <taxon>Bacillales</taxon>
        <taxon>Alicyclobacillaceae</taxon>
        <taxon>Alicyclobacillus</taxon>
    </lineage>
</organism>
<dbReference type="GO" id="GO:0004252">
    <property type="term" value="F:serine-type endopeptidase activity"/>
    <property type="evidence" value="ECO:0007669"/>
    <property type="project" value="InterPro"/>
</dbReference>
<dbReference type="GO" id="GO:0046872">
    <property type="term" value="F:metal ion binding"/>
    <property type="evidence" value="ECO:0007669"/>
    <property type="project" value="UniProtKB-KW"/>
</dbReference>
<keyword evidence="3" id="KW-0479">Metal-binding</keyword>
<keyword evidence="7" id="KW-0865">Zymogen</keyword>
<evidence type="ECO:0000313" key="9">
    <source>
        <dbReference type="EMBL" id="AEJ42695.1"/>
    </source>
</evidence>
<dbReference type="InterPro" id="IPR036852">
    <property type="entry name" value="Peptidase_S8/S53_dom_sf"/>
</dbReference>
<dbReference type="InterPro" id="IPR030400">
    <property type="entry name" value="Sedolisin_dom"/>
</dbReference>
<dbReference type="eggNOG" id="COG4934">
    <property type="taxonomic scope" value="Bacteria"/>
</dbReference>
<dbReference type="Gene3D" id="3.40.50.200">
    <property type="entry name" value="Peptidase S8/S53 domain"/>
    <property type="match status" value="1"/>
</dbReference>
<dbReference type="Pfam" id="PF09286">
    <property type="entry name" value="Pro-kuma_activ"/>
    <property type="match status" value="1"/>
</dbReference>
<sequence>MEWKAMSDMEKPWKEEEKREVLAGHARRQAPQAVDKGPVTGDQRIFVTVVLRRQRGDELEAHVERQAALAPHARVHLEREAFAASHGASLDDFAEIRKFAEAHGLTLDRAHVAAGTAVLSGPVDAVNQAFGVELRHFDHPDGSYRSYVGDVRVPASIAPLIEAVLGLDTRPVARPHFRLRRRDEGAFEARSQAAAPTAYTPLDVAQAYQFPEGLDGQGQCIAIIELGGGYDETSLAQYFASLGVSAPQVVSVSVDGATNQPTGDPNGPDGEVELDIEVAGALAPGAKIAVYFAPNTDAGFLDAITTAVHDPTHKPSIVSISWGGPEDSWAPASIAAMNRAFLDAAALGVTVLAAAGDSGSTDGEQDGLYHVDFPAASPYVLACGGTRLVASGGRIEHETVWNDGPDGGSTGGGVSRIFPLPSWQERANVPPSANPGAGSGRGVPDVAGNADPATGYEVVIDGETTVIGGTSAVAPLFAALVARINQKLGKPVGYLNPTLYQLPPEVFHDITEGNNDIANRARIYHAGPGWDPCTGLGSPIGIRLLQALLPSASQAQP</sequence>
<dbReference type="PANTHER" id="PTHR14218:SF15">
    <property type="entry name" value="TRIPEPTIDYL-PEPTIDASE 1"/>
    <property type="match status" value="1"/>
</dbReference>
<reference evidence="9 10" key="1">
    <citation type="journal article" date="2011" name="J. Bacteriol.">
        <title>Complete Genome Sequence of Alicyclobacillus acidocaldarius Strain Tc-4-1.</title>
        <authorList>
            <person name="Chen Y."/>
            <person name="He Y."/>
            <person name="Zhang B."/>
            <person name="Yang J."/>
            <person name="Li W."/>
            <person name="Dong Z."/>
            <person name="Hu S."/>
        </authorList>
    </citation>
    <scope>NUCLEOTIDE SEQUENCE [LARGE SCALE GENOMIC DNA]</scope>
    <source>
        <strain evidence="9 10">Tc-4-1</strain>
    </source>
</reference>
<name>F8IEI1_ALIAT</name>
<evidence type="ECO:0000256" key="1">
    <source>
        <dbReference type="ARBA" id="ARBA00001913"/>
    </source>
</evidence>
<dbReference type="EMBL" id="CP002902">
    <property type="protein sequence ID" value="AEJ42695.1"/>
    <property type="molecule type" value="Genomic_DNA"/>
</dbReference>
<evidence type="ECO:0000256" key="5">
    <source>
        <dbReference type="ARBA" id="ARBA00022825"/>
    </source>
</evidence>
<proteinExistence type="predicted"/>
<evidence type="ECO:0000256" key="7">
    <source>
        <dbReference type="ARBA" id="ARBA00023145"/>
    </source>
</evidence>
<feature type="domain" description="Peptidase S53" evidence="8">
    <location>
        <begin position="198"/>
        <end position="551"/>
    </location>
</feature>
<dbReference type="HOGENOM" id="CLU_012501_0_1_9"/>
<dbReference type="InterPro" id="IPR050819">
    <property type="entry name" value="Tripeptidyl-peptidase_I"/>
</dbReference>
<protein>
    <submittedName>
        <fullName evidence="9">Pro-Kumamolisin</fullName>
    </submittedName>
</protein>
<dbReference type="CDD" id="cd11377">
    <property type="entry name" value="Pro-peptidase_S53"/>
    <property type="match status" value="1"/>
</dbReference>
<evidence type="ECO:0000256" key="6">
    <source>
        <dbReference type="ARBA" id="ARBA00022837"/>
    </source>
</evidence>
<dbReference type="PANTHER" id="PTHR14218">
    <property type="entry name" value="PROTEASE S8 TRIPEPTIDYL PEPTIDASE I CLN2"/>
    <property type="match status" value="1"/>
</dbReference>
<keyword evidence="5" id="KW-0720">Serine protease</keyword>
<dbReference type="KEGG" id="aad:TC41_0737"/>
<dbReference type="PATRIC" id="fig|1048834.4.peg.694"/>
<keyword evidence="4" id="KW-0378">Hydrolase</keyword>
<keyword evidence="2" id="KW-0645">Protease</keyword>
<dbReference type="AlphaFoldDB" id="F8IEI1"/>
<dbReference type="CDD" id="cd04056">
    <property type="entry name" value="Peptidases_S53"/>
    <property type="match status" value="1"/>
</dbReference>
<reference evidence="10" key="2">
    <citation type="submission" date="2011-06" db="EMBL/GenBank/DDBJ databases">
        <title>The complete genome sequence of Alicyclobacillus acidocaldarius sp. Tc-4-1.</title>
        <authorList>
            <person name="Chen Y."/>
            <person name="He Y."/>
            <person name="Dong Z."/>
            <person name="Hu S."/>
        </authorList>
    </citation>
    <scope>NUCLEOTIDE SEQUENCE [LARGE SCALE GENOMIC DNA]</scope>
    <source>
        <strain evidence="10">Tc-4-1</strain>
    </source>
</reference>
<dbReference type="PROSITE" id="PS51695">
    <property type="entry name" value="SEDOLISIN"/>
    <property type="match status" value="1"/>
</dbReference>
<dbReference type="Pfam" id="PF00082">
    <property type="entry name" value="Peptidase_S8"/>
    <property type="match status" value="1"/>
</dbReference>
<evidence type="ECO:0000256" key="4">
    <source>
        <dbReference type="ARBA" id="ARBA00022801"/>
    </source>
</evidence>
<accession>F8IEI1</accession>
<dbReference type="STRING" id="1048834.TC41_0737"/>
<gene>
    <name evidence="9" type="ordered locus">TC41_0737</name>
</gene>
<dbReference type="SMART" id="SM00944">
    <property type="entry name" value="Pro-kuma_activ"/>
    <property type="match status" value="1"/>
</dbReference>
<dbReference type="GO" id="GO:0008240">
    <property type="term" value="F:tripeptidyl-peptidase activity"/>
    <property type="evidence" value="ECO:0007669"/>
    <property type="project" value="TreeGrafter"/>
</dbReference>
<comment type="cofactor">
    <cofactor evidence="1">
        <name>Ca(2+)</name>
        <dbReference type="ChEBI" id="CHEBI:29108"/>
    </cofactor>
</comment>
<dbReference type="SUPFAM" id="SSF54897">
    <property type="entry name" value="Protease propeptides/inhibitors"/>
    <property type="match status" value="1"/>
</dbReference>
<dbReference type="InterPro" id="IPR015366">
    <property type="entry name" value="S53_propep"/>
</dbReference>
<evidence type="ECO:0000313" key="10">
    <source>
        <dbReference type="Proteomes" id="UP000000292"/>
    </source>
</evidence>
<keyword evidence="6" id="KW-0106">Calcium</keyword>
<dbReference type="MEROPS" id="S53.004"/>
<evidence type="ECO:0000259" key="8">
    <source>
        <dbReference type="PROSITE" id="PS51695"/>
    </source>
</evidence>